<dbReference type="AlphaFoldDB" id="A0A9C6WCA6"/>
<gene>
    <name evidence="2" type="primary">LOC127565794</name>
</gene>
<dbReference type="PANTHER" id="PTHR47331">
    <property type="entry name" value="PHD-TYPE DOMAIN-CONTAINING PROTEIN"/>
    <property type="match status" value="1"/>
</dbReference>
<dbReference type="InterPro" id="IPR012337">
    <property type="entry name" value="RNaseH-like_sf"/>
</dbReference>
<keyword evidence="1" id="KW-1185">Reference proteome</keyword>
<dbReference type="SUPFAM" id="SSF53098">
    <property type="entry name" value="Ribonuclease H-like"/>
    <property type="match status" value="1"/>
</dbReference>
<dbReference type="GeneID" id="127565794"/>
<evidence type="ECO:0000313" key="2">
    <source>
        <dbReference type="RefSeq" id="XP_051862285.1"/>
    </source>
</evidence>
<sequence length="153" mass="17207">MGDLPKERTSYSRPFTYTGVDFAGRLEVKNYTGRVCLICLFVCFSTKAIHLEATSNLTTEKFLAAFSHFIARRGYPQQMHSDNEKNFVRAGKVISTDFLEATRDCFNPPDAPHIDGLWVAGVKSFKALFYKATSTIKYTCEELSTLLSKTKPA</sequence>
<proteinExistence type="predicted"/>
<accession>A0A9C6WCA6</accession>
<evidence type="ECO:0000313" key="1">
    <source>
        <dbReference type="Proteomes" id="UP000515160"/>
    </source>
</evidence>
<dbReference type="OrthoDB" id="5984724at2759"/>
<reference evidence="2" key="1">
    <citation type="submission" date="2025-08" db="UniProtKB">
        <authorList>
            <consortium name="RefSeq"/>
        </authorList>
    </citation>
    <scope>IDENTIFICATION</scope>
    <source>
        <strain evidence="2">15112-1751.03</strain>
        <tissue evidence="2">Whole Adult</tissue>
    </source>
</reference>
<name>A0A9C6WCA6_DROAB</name>
<dbReference type="Proteomes" id="UP000515160">
    <property type="component" value="Chromosome 2R"/>
</dbReference>
<organism evidence="1 2">
    <name type="scientific">Drosophila albomicans</name>
    <name type="common">Fruit fly</name>
    <dbReference type="NCBI Taxonomy" id="7291"/>
    <lineage>
        <taxon>Eukaryota</taxon>
        <taxon>Metazoa</taxon>
        <taxon>Ecdysozoa</taxon>
        <taxon>Arthropoda</taxon>
        <taxon>Hexapoda</taxon>
        <taxon>Insecta</taxon>
        <taxon>Pterygota</taxon>
        <taxon>Neoptera</taxon>
        <taxon>Endopterygota</taxon>
        <taxon>Diptera</taxon>
        <taxon>Brachycera</taxon>
        <taxon>Muscomorpha</taxon>
        <taxon>Ephydroidea</taxon>
        <taxon>Drosophilidae</taxon>
        <taxon>Drosophila</taxon>
    </lineage>
</organism>
<dbReference type="Gene3D" id="3.30.420.10">
    <property type="entry name" value="Ribonuclease H-like superfamily/Ribonuclease H"/>
    <property type="match status" value="1"/>
</dbReference>
<dbReference type="InterPro" id="IPR036397">
    <property type="entry name" value="RNaseH_sf"/>
</dbReference>
<protein>
    <submittedName>
        <fullName evidence="2">Uncharacterized protein LOC127565794</fullName>
    </submittedName>
</protein>
<dbReference type="RefSeq" id="XP_051862285.1">
    <property type="nucleotide sequence ID" value="XM_052006325.1"/>
</dbReference>
<dbReference type="GO" id="GO:0003676">
    <property type="term" value="F:nucleic acid binding"/>
    <property type="evidence" value="ECO:0007669"/>
    <property type="project" value="InterPro"/>
</dbReference>